<feature type="transmembrane region" description="Helical" evidence="7">
    <location>
        <begin position="218"/>
        <end position="245"/>
    </location>
</feature>
<evidence type="ECO:0000256" key="5">
    <source>
        <dbReference type="ARBA" id="ARBA00038359"/>
    </source>
</evidence>
<dbReference type="InterPro" id="IPR052337">
    <property type="entry name" value="SAT4-like"/>
</dbReference>
<feature type="region of interest" description="Disordered" evidence="6">
    <location>
        <begin position="298"/>
        <end position="319"/>
    </location>
</feature>
<protein>
    <submittedName>
        <fullName evidence="9">Integral membrane protein PTH11</fullName>
    </submittedName>
</protein>
<evidence type="ECO:0000256" key="6">
    <source>
        <dbReference type="SAM" id="MobiDB-lite"/>
    </source>
</evidence>
<evidence type="ECO:0000256" key="1">
    <source>
        <dbReference type="ARBA" id="ARBA00004141"/>
    </source>
</evidence>
<evidence type="ECO:0000256" key="4">
    <source>
        <dbReference type="ARBA" id="ARBA00023136"/>
    </source>
</evidence>
<keyword evidence="10" id="KW-1185">Reference proteome</keyword>
<feature type="transmembrane region" description="Helical" evidence="7">
    <location>
        <begin position="181"/>
        <end position="206"/>
    </location>
</feature>
<dbReference type="InterPro" id="IPR049326">
    <property type="entry name" value="Rhodopsin_dom_fungi"/>
</dbReference>
<feature type="transmembrane region" description="Helical" evidence="7">
    <location>
        <begin position="26"/>
        <end position="47"/>
    </location>
</feature>
<comment type="similarity">
    <text evidence="5">Belongs to the SAT4 family.</text>
</comment>
<accession>A0A8H5WBG5</accession>
<feature type="compositionally biased region" description="Polar residues" evidence="6">
    <location>
        <begin position="298"/>
        <end position="311"/>
    </location>
</feature>
<keyword evidence="2 7" id="KW-0812">Transmembrane</keyword>
<dbReference type="PANTHER" id="PTHR33048">
    <property type="entry name" value="PTH11-LIKE INTEGRAL MEMBRANE PROTEIN (AFU_ORTHOLOGUE AFUA_5G11245)"/>
    <property type="match status" value="1"/>
</dbReference>
<feature type="compositionally biased region" description="Basic and acidic residues" evidence="6">
    <location>
        <begin position="331"/>
        <end position="341"/>
    </location>
</feature>
<feature type="region of interest" description="Disordered" evidence="6">
    <location>
        <begin position="331"/>
        <end position="384"/>
    </location>
</feature>
<name>A0A8H5WBG5_FUSHE</name>
<feature type="compositionally biased region" description="Polar residues" evidence="6">
    <location>
        <begin position="354"/>
        <end position="369"/>
    </location>
</feature>
<feature type="domain" description="Rhodopsin" evidence="8">
    <location>
        <begin position="44"/>
        <end position="282"/>
    </location>
</feature>
<evidence type="ECO:0000256" key="2">
    <source>
        <dbReference type="ARBA" id="ARBA00022692"/>
    </source>
</evidence>
<feature type="transmembrane region" description="Helical" evidence="7">
    <location>
        <begin position="102"/>
        <end position="128"/>
    </location>
</feature>
<comment type="caution">
    <text evidence="9">The sequence shown here is derived from an EMBL/GenBank/DDBJ whole genome shotgun (WGS) entry which is preliminary data.</text>
</comment>
<evidence type="ECO:0000313" key="9">
    <source>
        <dbReference type="EMBL" id="KAF5656312.1"/>
    </source>
</evidence>
<dbReference type="Proteomes" id="UP000567885">
    <property type="component" value="Unassembled WGS sequence"/>
</dbReference>
<proteinExistence type="inferred from homology"/>
<dbReference type="PANTHER" id="PTHR33048:SF124">
    <property type="entry name" value="INTEGRAL MEMBRANE PROTEIN"/>
    <property type="match status" value="1"/>
</dbReference>
<dbReference type="GO" id="GO:0016020">
    <property type="term" value="C:membrane"/>
    <property type="evidence" value="ECO:0007669"/>
    <property type="project" value="UniProtKB-SubCell"/>
</dbReference>
<dbReference type="AlphaFoldDB" id="A0A8H5WBG5"/>
<dbReference type="Pfam" id="PF20684">
    <property type="entry name" value="Fung_rhodopsin"/>
    <property type="match status" value="1"/>
</dbReference>
<evidence type="ECO:0000256" key="7">
    <source>
        <dbReference type="SAM" id="Phobius"/>
    </source>
</evidence>
<dbReference type="OrthoDB" id="4525788at2759"/>
<organism evidence="9 10">
    <name type="scientific">Fusarium heterosporum</name>
    <dbReference type="NCBI Taxonomy" id="42747"/>
    <lineage>
        <taxon>Eukaryota</taxon>
        <taxon>Fungi</taxon>
        <taxon>Dikarya</taxon>
        <taxon>Ascomycota</taxon>
        <taxon>Pezizomycotina</taxon>
        <taxon>Sordariomycetes</taxon>
        <taxon>Hypocreomycetidae</taxon>
        <taxon>Hypocreales</taxon>
        <taxon>Nectriaceae</taxon>
        <taxon>Fusarium</taxon>
        <taxon>Fusarium heterosporum species complex</taxon>
    </lineage>
</organism>
<evidence type="ECO:0000259" key="8">
    <source>
        <dbReference type="Pfam" id="PF20684"/>
    </source>
</evidence>
<keyword evidence="3 7" id="KW-1133">Transmembrane helix</keyword>
<evidence type="ECO:0000313" key="10">
    <source>
        <dbReference type="Proteomes" id="UP000567885"/>
    </source>
</evidence>
<evidence type="ECO:0000256" key="3">
    <source>
        <dbReference type="ARBA" id="ARBA00022989"/>
    </source>
</evidence>
<keyword evidence="4 7" id="KW-0472">Membrane</keyword>
<comment type="subcellular location">
    <subcellularLocation>
        <location evidence="1">Membrane</location>
        <topology evidence="1">Multi-pass membrane protein</topology>
    </subcellularLocation>
</comment>
<gene>
    <name evidence="9" type="ORF">FHETE_11055</name>
</gene>
<feature type="transmembrane region" description="Helical" evidence="7">
    <location>
        <begin position="140"/>
        <end position="161"/>
    </location>
</feature>
<reference evidence="9 10" key="1">
    <citation type="submission" date="2020-05" db="EMBL/GenBank/DDBJ databases">
        <title>Identification and distribution of gene clusters putatively required for synthesis of sphingolipid metabolism inhibitors in phylogenetically diverse species of the filamentous fungus Fusarium.</title>
        <authorList>
            <person name="Kim H.-S."/>
            <person name="Busman M."/>
            <person name="Brown D.W."/>
            <person name="Divon H."/>
            <person name="Uhlig S."/>
            <person name="Proctor R.H."/>
        </authorList>
    </citation>
    <scope>NUCLEOTIDE SEQUENCE [LARGE SCALE GENOMIC DNA]</scope>
    <source>
        <strain evidence="9 10">NRRL 20693</strain>
    </source>
</reference>
<feature type="transmembrane region" description="Helical" evidence="7">
    <location>
        <begin position="59"/>
        <end position="82"/>
    </location>
</feature>
<sequence>MAEIYLLEPPEGQVRTLVNPPSSADGILPCGIATTAIALIVVSLRVFTRKIVVKGELGIDDYLCIAGMCFSFIFLGISLTLLNLGAGNHSWDVPAKTFIPKFWQTCIGATLTYAAAISLSKLSVLTFYLRISPDKWVRRIVHVLIALVCGYMVVYTMLAVFRCRPVSSGWDLTIEGECIDLVTLIIFLLSCTVTVDVFVLFLPFRIVQPLQIPRRQKIGLAILFATAGAILVVTIRRVAICLPIINSPDYTWYLPKQLLLSFIEVNTSLVCVSVPALKPFFMKYIPFLVQSRLRSRAKSSGTGPSANTPAHSQDKQKTVIVNDESYELSERRDIFDGRNPQDDEACLWPVGPSTRHSVSGGQDTDSNESLSDRVSPIPTDVDASQTGFSATRCQSINGIQVTRETVVSYGPKDT</sequence>
<dbReference type="EMBL" id="JAAGWQ010000371">
    <property type="protein sequence ID" value="KAF5656312.1"/>
    <property type="molecule type" value="Genomic_DNA"/>
</dbReference>